<dbReference type="EMBL" id="BTCM01000001">
    <property type="protein sequence ID" value="GMK54706.1"/>
    <property type="molecule type" value="Genomic_DNA"/>
</dbReference>
<dbReference type="Pfam" id="PF08557">
    <property type="entry name" value="Lipid_DES"/>
    <property type="match status" value="1"/>
</dbReference>
<feature type="transmembrane region" description="Helical" evidence="13">
    <location>
        <begin position="234"/>
        <end position="253"/>
    </location>
</feature>
<evidence type="ECO:0000313" key="15">
    <source>
        <dbReference type="EMBL" id="GMK54706.1"/>
    </source>
</evidence>
<dbReference type="InterPro" id="IPR013866">
    <property type="entry name" value="Sphingolipid_d4-desaturase_N"/>
</dbReference>
<dbReference type="SMART" id="SM01269">
    <property type="entry name" value="Lipid_DES"/>
    <property type="match status" value="1"/>
</dbReference>
<keyword evidence="8" id="KW-0347">Helicase</keyword>
<dbReference type="InterPro" id="IPR041677">
    <property type="entry name" value="DNA2/NAM7_AAA_11"/>
</dbReference>
<feature type="transmembrane region" description="Helical" evidence="13">
    <location>
        <begin position="202"/>
        <end position="222"/>
    </location>
</feature>
<dbReference type="Pfam" id="PF13087">
    <property type="entry name" value="AAA_12"/>
    <property type="match status" value="1"/>
</dbReference>
<feature type="coiled-coil region" evidence="11">
    <location>
        <begin position="1971"/>
        <end position="2022"/>
    </location>
</feature>
<keyword evidence="10 13" id="KW-1133">Transmembrane helix</keyword>
<evidence type="ECO:0000256" key="3">
    <source>
        <dbReference type="ARBA" id="ARBA00007913"/>
    </source>
</evidence>
<dbReference type="GO" id="GO:0005524">
    <property type="term" value="F:ATP binding"/>
    <property type="evidence" value="ECO:0007669"/>
    <property type="project" value="UniProtKB-KW"/>
</dbReference>
<dbReference type="InterPro" id="IPR041679">
    <property type="entry name" value="DNA2/NAM7-like_C"/>
</dbReference>
<dbReference type="GO" id="GO:0016020">
    <property type="term" value="C:membrane"/>
    <property type="evidence" value="ECO:0007669"/>
    <property type="project" value="UniProtKB-SubCell"/>
</dbReference>
<dbReference type="CDD" id="cd03508">
    <property type="entry name" value="Delta4-sphingolipid-FADS-like"/>
    <property type="match status" value="1"/>
</dbReference>
<organism evidence="15 16">
    <name type="scientific">Cutaneotrichosporon spelunceum</name>
    <dbReference type="NCBI Taxonomy" id="1672016"/>
    <lineage>
        <taxon>Eukaryota</taxon>
        <taxon>Fungi</taxon>
        <taxon>Dikarya</taxon>
        <taxon>Basidiomycota</taxon>
        <taxon>Agaricomycotina</taxon>
        <taxon>Tremellomycetes</taxon>
        <taxon>Trichosporonales</taxon>
        <taxon>Trichosporonaceae</taxon>
        <taxon>Cutaneotrichosporon</taxon>
    </lineage>
</organism>
<feature type="compositionally biased region" description="Low complexity" evidence="12">
    <location>
        <begin position="23"/>
        <end position="38"/>
    </location>
</feature>
<sequence length="2558" mass="283033">MTATTALASAHSLKSRSKTPAKSTETPSPPVSSAASVSERSDEPDPAGAAENGDRDPQDFLWMYTEEPHRSRRMAILKHHPEVRKLMGPTRWTLPVVVFVLSLQLFLALYMRRFPTLSWQTLLTAYVIGGTCNQNTFLAIHEITHNLAFKGIRANKMLAIVANFAIAVPYAMAFKGYHIEHHKFLGEDGIDTDLPSRLEAMILNNVAGKTFFATFQLLFYALRPGFIRSQKFTYWHAINLTAVLTFDAILVHFAGWRPLFYLLLSSFFAGSLHPLAAHFIAEHYLMNPVEPGTVQSLAQETTSYYGWLNIFCYNVGYHNEHHDFPSVPWTRLPALRSLAPEYYDTLPSHKSWPYVTWQFITDPKVGMWSRAKRNGRGERLNEHVWKQLYEKQATEDSDCELSDSEIEREMEEAVEVGYASDRSEVDAILDRRKGRHDTPQDADLAPVYTFLLGNRTADNVPPHWFCSQADALHRRAATYLIVLFAFKQQGTSKTWIDTLAKVVKSCARCARAFAAARRTWERLYFSAYPVATRQNFAKVVDRWQGSLITPHLELGGMFDLPPALLQLTFNEPAVLAIPEIAEALDMAVIASTGRTSVADLYLSAGLVSLTSSPKSDHRQWARSQIAFISYKPLSFADFRESGVGAEVLALLGANFSGSETELLSSVQALVSTDRLGPDAIRHGLLEGQYTHDAARPDKSVMAFVARQLGTPSDTFSTILQLFTTLLYISPTHHAWAFDTSPELPHTLFSEIKRNSSFDALVADARPSDPKGKGKEGAEDEGPLAFITPFLQSVLDAQRTKEGSGFSEALAKVMSYCFSEMQHDRLDTQVRAVVAQAGFKALSVLQEKVSGNDLGIAALASVLDVHSTFIARVAFHINTEQGWASAREAARSLVALVFKVDGREILESVLGLASIAMSERRRLKRERRARPDQPAPKAVPVVKLNRASIRRELWKAVYDAFDPRDVTGLALIMAAVAPFAHIEELNLAEAWNPEDLTKVVNPPEWKASVRAVNSALKTVRTDFARVVESMAAQLDPLIFGSLWALAGVAQSVMVLLLSPVESIHDPVINLIQQSFTDVDDRGDCIHTLLSKYSVEAMDGLYAFLSAFIQTARMVPEAVGLAKWLVRCFTDVMDALCESAGLSPALLQTDSFVSKYANNRRMTRRISDLWQLMTDSLALIFRRTSDWAPYYDNEVMVDWMRDALIFGRMITDNIRVFESAILSHTQVRQNDPAESPARMSQVGKTLVQKLEVVLADLVGWLRLTDAETLHQAFELIKTILGRVSKSKPDLSSDTQLATTLLELDKFCRRVSKAYRSRISDDMLSELSELVNQFDLPIDDEIQFVKEVKAVAPEAMSSDVEPMSSKLRAVASKDKREERRDDRRGDKPTLPATQQKNAFAMMMKKAGGTYSPSEGSSRTKPEKPTKPRQMTLDEFEEQDDFLESLSVDDLDILERRAQNTSAKRAEAHKPKPKDKLLINVVPQKFYPEKKPSSTSYKSKFMRDLRREHKAQVIEQRRGAPPVTRLPNASVIGTGIGAYTGPPKPASKPAPASSDTSDSDSSSDDDNKGLTALLARQKGVLKPATKVVAPQRFTIKEARPIKTLGAGVVDLMREREAQRQRAHAMRMRLRPDMTPLFRFVLGWDPAHTGPSPPYSEKVAAQLGPLQTVPTTFASPEQYDKIMLPMFLQELWAQFIKDQPTSGSVVVEVMQKDYEDDFIDLQAVIAGNLPPQFSLNDSDVVTIQPQVPGGRQAFAKVMVFQRRFKEVSMKLRILSGMDPNVGVKGKLVLQKRSPLGTAMREFGALRGLPYYEPSILRDILGARSAATPDVPEADVEDAMRKFQVNEPQAKAILGAFAVQGFALIQGPPGTGKTKTISGLVGKFLSERNAPIASHADSPAKTKILVVAPSNAAIDEVCKRLMDGVPSANGGRIHPKVVRIGVESSVNVAVKDVSLDNIVEARVNDESQRRDGGGSELARVQTELDAVKNQIKEKQLEMSQVQSNDQKLKAVEAELHTLNAKRTKLGQQQSRAKDAARDATRYLNGARRAARDAVLKEADIICATLSGSGQEVLSAYQFETVIIDEAAQAIEMSCLIPLKYGAKRCILVGDPNQLPPTTFSVEADKNKFNQSLFVRIAQNKGSHMNLLSIQYRMHPEISELPSKLFYNNRLKDGPGMADKTAAMWHKTPIFGPYHFVNVHGHETKAGTSTRNADEAKVAVDLYRNLEFQYGKRVDFTMRIGVITMYKEQLNELKRQFRNVFGEEIVEKIDFNTVDGFQGQEKDIIILSCVRSGPNLTTIGFLRDFRRMNVALTRAKSTLFVLGNASTLERSDQRWNTIVNDARDRGLLVDYDSTLFSDPKRAITLPNGRHKSRQVTPEGATIIPKVGSVKGLDEPDKKRMSSPPTNPPSKKPRIPGLARGEYNGSNGSSTNRSAGSSTNVSAAVSRFSSPAVPRFSSPTDRSSPVAPSSRGASSPPPPAGRPPPAHPSLPAHPRNATIPRPSGLSGPSAGGPVRPRPPKRPAGEDALFMKKRKPAPRPGGGSAPINVRGLVNNDVARGPRPPRPS</sequence>
<keyword evidence="5 13" id="KW-0812">Transmembrane</keyword>
<evidence type="ECO:0000256" key="11">
    <source>
        <dbReference type="SAM" id="Coils"/>
    </source>
</evidence>
<dbReference type="InterPro" id="IPR005804">
    <property type="entry name" value="FA_desaturase_dom"/>
</dbReference>
<feature type="compositionally biased region" description="Low complexity" evidence="12">
    <location>
        <begin position="1"/>
        <end position="12"/>
    </location>
</feature>
<comment type="similarity">
    <text evidence="3">Belongs to the DNA2/NAM7 helicase family.</text>
</comment>
<feature type="region of interest" description="Disordered" evidence="12">
    <location>
        <begin position="1351"/>
        <end position="1427"/>
    </location>
</feature>
<keyword evidence="16" id="KW-1185">Reference proteome</keyword>
<dbReference type="EC" id="1.14.19.17" evidence="4"/>
<dbReference type="GO" id="GO:0030148">
    <property type="term" value="P:sphingolipid biosynthetic process"/>
    <property type="evidence" value="ECO:0007669"/>
    <property type="project" value="InterPro"/>
</dbReference>
<keyword evidence="11" id="KW-0175">Coiled coil</keyword>
<gene>
    <name evidence="15" type="ORF">CspeluHIS016_0112920</name>
</gene>
<dbReference type="GO" id="GO:0001147">
    <property type="term" value="F:transcription termination site sequence-specific DNA binding"/>
    <property type="evidence" value="ECO:0007669"/>
    <property type="project" value="TreeGrafter"/>
</dbReference>
<evidence type="ECO:0000256" key="6">
    <source>
        <dbReference type="ARBA" id="ARBA00022741"/>
    </source>
</evidence>
<feature type="compositionally biased region" description="Polar residues" evidence="12">
    <location>
        <begin position="2416"/>
        <end position="2441"/>
    </location>
</feature>
<keyword evidence="13" id="KW-0472">Membrane</keyword>
<comment type="similarity">
    <text evidence="2">Belongs to the fatty acid desaturase type 1 family. DEGS subfamily.</text>
</comment>
<evidence type="ECO:0000256" key="10">
    <source>
        <dbReference type="ARBA" id="ARBA00022989"/>
    </source>
</evidence>
<evidence type="ECO:0000256" key="8">
    <source>
        <dbReference type="ARBA" id="ARBA00022806"/>
    </source>
</evidence>
<keyword evidence="9" id="KW-0067">ATP-binding</keyword>
<dbReference type="GO" id="GO:0006369">
    <property type="term" value="P:termination of RNA polymerase II transcription"/>
    <property type="evidence" value="ECO:0007669"/>
    <property type="project" value="TreeGrafter"/>
</dbReference>
<evidence type="ECO:0000256" key="1">
    <source>
        <dbReference type="ARBA" id="ARBA00004141"/>
    </source>
</evidence>
<dbReference type="InterPro" id="IPR011388">
    <property type="entry name" value="DES1/DES2"/>
</dbReference>
<dbReference type="GO" id="GO:0016787">
    <property type="term" value="F:hydrolase activity"/>
    <property type="evidence" value="ECO:0007669"/>
    <property type="project" value="UniProtKB-KW"/>
</dbReference>
<dbReference type="InterPro" id="IPR047187">
    <property type="entry name" value="SF1_C_Upf1"/>
</dbReference>
<dbReference type="InterPro" id="IPR024481">
    <property type="entry name" value="Helicase_Sen1_N"/>
</dbReference>
<reference evidence="15" key="2">
    <citation type="submission" date="2023-06" db="EMBL/GenBank/DDBJ databases">
        <authorList>
            <person name="Kobayashi Y."/>
            <person name="Kayamori A."/>
            <person name="Aoki K."/>
            <person name="Shiwa Y."/>
            <person name="Fujita N."/>
            <person name="Sugita T."/>
            <person name="Iwasaki W."/>
            <person name="Tanaka N."/>
            <person name="Takashima M."/>
        </authorList>
    </citation>
    <scope>NUCLEOTIDE SEQUENCE</scope>
    <source>
        <strain evidence="15">HIS016</strain>
    </source>
</reference>
<dbReference type="CDD" id="cd18042">
    <property type="entry name" value="DEXXQc_SETX"/>
    <property type="match status" value="1"/>
</dbReference>
<dbReference type="Pfam" id="PF13086">
    <property type="entry name" value="AAA_11"/>
    <property type="match status" value="1"/>
</dbReference>
<dbReference type="Proteomes" id="UP001222932">
    <property type="component" value="Unassembled WGS sequence"/>
</dbReference>
<dbReference type="Pfam" id="PF00487">
    <property type="entry name" value="FA_desaturase"/>
    <property type="match status" value="1"/>
</dbReference>
<evidence type="ECO:0000256" key="7">
    <source>
        <dbReference type="ARBA" id="ARBA00022801"/>
    </source>
</evidence>
<feature type="transmembrane region" description="Helical" evidence="13">
    <location>
        <begin position="92"/>
        <end position="111"/>
    </location>
</feature>
<keyword evidence="7" id="KW-0378">Hydrolase</keyword>
<keyword evidence="6" id="KW-0547">Nucleotide-binding</keyword>
<feature type="region of interest" description="Disordered" evidence="12">
    <location>
        <begin position="2353"/>
        <end position="2558"/>
    </location>
</feature>
<dbReference type="InterPro" id="IPR056474">
    <property type="entry name" value="SEN1_barrel"/>
</dbReference>
<protein>
    <recommendedName>
        <fullName evidence="4">sphingolipid 4-desaturase</fullName>
        <ecNumber evidence="4">1.14.19.17</ecNumber>
    </recommendedName>
</protein>
<dbReference type="GO" id="GO:0016604">
    <property type="term" value="C:nuclear body"/>
    <property type="evidence" value="ECO:0007669"/>
    <property type="project" value="TreeGrafter"/>
</dbReference>
<proteinExistence type="inferred from homology"/>
<dbReference type="PANTHER" id="PTHR10887">
    <property type="entry name" value="DNA2/NAM7 HELICASE FAMILY"/>
    <property type="match status" value="1"/>
</dbReference>
<feature type="compositionally biased region" description="Basic and acidic residues" evidence="12">
    <location>
        <begin position="1368"/>
        <end position="1384"/>
    </location>
</feature>
<accession>A0AAD3TQK7</accession>
<evidence type="ECO:0000313" key="16">
    <source>
        <dbReference type="Proteomes" id="UP001222932"/>
    </source>
</evidence>
<comment type="caution">
    <text evidence="15">The sequence shown here is derived from an EMBL/GenBank/DDBJ whole genome shotgun (WGS) entry which is preliminary data.</text>
</comment>
<evidence type="ECO:0000256" key="5">
    <source>
        <dbReference type="ARBA" id="ARBA00022692"/>
    </source>
</evidence>
<evidence type="ECO:0000256" key="13">
    <source>
        <dbReference type="SAM" id="Phobius"/>
    </source>
</evidence>
<evidence type="ECO:0000256" key="12">
    <source>
        <dbReference type="SAM" id="MobiDB-lite"/>
    </source>
</evidence>
<dbReference type="GO" id="GO:0042284">
    <property type="term" value="F:sphingolipid delta-4 desaturase activity"/>
    <property type="evidence" value="ECO:0007669"/>
    <property type="project" value="UniProtKB-EC"/>
</dbReference>
<feature type="region of interest" description="Disordered" evidence="12">
    <location>
        <begin position="1"/>
        <end position="59"/>
    </location>
</feature>
<dbReference type="SUPFAM" id="SSF52540">
    <property type="entry name" value="P-loop containing nucleoside triphosphate hydrolases"/>
    <property type="match status" value="1"/>
</dbReference>
<feature type="transmembrane region" description="Helical" evidence="13">
    <location>
        <begin position="157"/>
        <end position="177"/>
    </location>
</feature>
<dbReference type="InterPro" id="IPR027417">
    <property type="entry name" value="P-loop_NTPase"/>
</dbReference>
<evidence type="ECO:0000256" key="2">
    <source>
        <dbReference type="ARBA" id="ARBA00006146"/>
    </source>
</evidence>
<dbReference type="PANTHER" id="PTHR10887:SF495">
    <property type="entry name" value="HELICASE SENATAXIN ISOFORM X1-RELATED"/>
    <property type="match status" value="1"/>
</dbReference>
<feature type="domain" description="Sphingolipid delta4-desaturase N-terminal" evidence="14">
    <location>
        <begin position="55"/>
        <end position="93"/>
    </location>
</feature>
<feature type="compositionally biased region" description="Low complexity" evidence="12">
    <location>
        <begin position="2481"/>
        <end position="2506"/>
    </location>
</feature>
<evidence type="ECO:0000256" key="9">
    <source>
        <dbReference type="ARBA" id="ARBA00022840"/>
    </source>
</evidence>
<dbReference type="Gene3D" id="3.40.50.300">
    <property type="entry name" value="P-loop containing nucleotide triphosphate hydrolases"/>
    <property type="match status" value="2"/>
</dbReference>
<dbReference type="Pfam" id="PF12726">
    <property type="entry name" value="SEN1_N"/>
    <property type="match status" value="1"/>
</dbReference>
<evidence type="ECO:0000256" key="4">
    <source>
        <dbReference type="ARBA" id="ARBA00012021"/>
    </source>
</evidence>
<reference evidence="15" key="1">
    <citation type="journal article" date="2023" name="BMC Genomics">
        <title>Chromosome-level genome assemblies of Cutaneotrichosporon spp. (Trichosporonales, Basidiomycota) reveal imbalanced evolution between nucleotide sequences and chromosome synteny.</title>
        <authorList>
            <person name="Kobayashi Y."/>
            <person name="Kayamori A."/>
            <person name="Aoki K."/>
            <person name="Shiwa Y."/>
            <person name="Matsutani M."/>
            <person name="Fujita N."/>
            <person name="Sugita T."/>
            <person name="Iwasaki W."/>
            <person name="Tanaka N."/>
            <person name="Takashima M."/>
        </authorList>
    </citation>
    <scope>NUCLEOTIDE SEQUENCE</scope>
    <source>
        <strain evidence="15">HIS016</strain>
    </source>
</reference>
<name>A0AAD3TQK7_9TREE</name>
<dbReference type="GO" id="GO:0004386">
    <property type="term" value="F:helicase activity"/>
    <property type="evidence" value="ECO:0007669"/>
    <property type="project" value="UniProtKB-KW"/>
</dbReference>
<dbReference type="FunFam" id="3.40.50.300:FF:000326">
    <property type="entry name" value="P-loop containing nucleoside triphosphate hydrolase"/>
    <property type="match status" value="1"/>
</dbReference>
<feature type="region of interest" description="Disordered" evidence="12">
    <location>
        <begin position="1530"/>
        <end position="1564"/>
    </location>
</feature>
<dbReference type="InterPro" id="IPR045055">
    <property type="entry name" value="DNA2/NAM7-like"/>
</dbReference>
<evidence type="ECO:0000259" key="14">
    <source>
        <dbReference type="SMART" id="SM01269"/>
    </source>
</evidence>
<feature type="compositionally biased region" description="Low complexity" evidence="12">
    <location>
        <begin position="2454"/>
        <end position="2466"/>
    </location>
</feature>
<feature type="compositionally biased region" description="Pro residues" evidence="12">
    <location>
        <begin position="2467"/>
        <end position="2480"/>
    </location>
</feature>
<dbReference type="Pfam" id="PF23576">
    <property type="entry name" value="SEN1_barrel"/>
    <property type="match status" value="1"/>
</dbReference>
<dbReference type="CDD" id="cd18808">
    <property type="entry name" value="SF1_C_Upf1"/>
    <property type="match status" value="1"/>
</dbReference>
<comment type="subcellular location">
    <subcellularLocation>
        <location evidence="1">Membrane</location>
        <topology evidence="1">Multi-pass membrane protein</topology>
    </subcellularLocation>
</comment>
<dbReference type="GO" id="GO:0005694">
    <property type="term" value="C:chromosome"/>
    <property type="evidence" value="ECO:0007669"/>
    <property type="project" value="UniProtKB-ARBA"/>
</dbReference>